<evidence type="ECO:0000313" key="4">
    <source>
        <dbReference type="EnsemblMetazoa" id="KAF7495553.1"/>
    </source>
</evidence>
<reference evidence="5" key="1">
    <citation type="journal article" date="2020" name="PLoS Negl. Trop. Dis.">
        <title>High-quality nuclear genome for Sarcoptes scabiei-A critical resource for a neglected parasite.</title>
        <authorList>
            <person name="Korhonen P.K."/>
            <person name="Gasser R.B."/>
            <person name="Ma G."/>
            <person name="Wang T."/>
            <person name="Stroehlein A.J."/>
            <person name="Young N.D."/>
            <person name="Ang C.S."/>
            <person name="Fernando D.D."/>
            <person name="Lu H.C."/>
            <person name="Taylor S."/>
            <person name="Reynolds S.L."/>
            <person name="Mofiz E."/>
            <person name="Najaraj S.H."/>
            <person name="Gowda H."/>
            <person name="Madugundu A."/>
            <person name="Renuse S."/>
            <person name="Holt D."/>
            <person name="Pandey A."/>
            <person name="Papenfuss A.T."/>
            <person name="Fischer K."/>
        </authorList>
    </citation>
    <scope>NUCLEOTIDE SEQUENCE [LARGE SCALE GENOMIC DNA]</scope>
</reference>
<dbReference type="InterPro" id="IPR040362">
    <property type="entry name" value="RELCH"/>
</dbReference>
<dbReference type="OrthoDB" id="1695393at2759"/>
<sequence>MKENEDNFIINDDGGVEKCSASESNRIGAKPISETEIFERIAQKLLRSGFLLTALEFHAELIEQGKESQRLREFFDNPHNFERNFGPTQSSKQPYSSSSLSSSFSGTGTNPQQSQSMMASTSSTLAANSKPIDSKPTSPSEKTFDSFEFTHYSDDDFENHRPVNENSERIAVLEFELRKAQQTINSLRASLTMSTTGHYSDEDLANEIDFNHQHQSNKNESANIVEESISSNSMPQLNETSELQLSNQIHKSLHHHPLIRDFGFRGSADGDSFTGDDDKLSKSLKTNTSDVGFDHISSHNEKFSSTLIKQHEKRTLNFLINEYLMDNNYKLTSITFCDENTDQDFDRWDDVGLNIERPPELLRLYRNYWRNRSECLHRSQQNQTQSLNHSVTSNSISISKNISKISKEDISEQDEFPISK</sequence>
<dbReference type="PROSITE" id="PS50896">
    <property type="entry name" value="LISH"/>
    <property type="match status" value="1"/>
</dbReference>
<feature type="region of interest" description="Disordered" evidence="2">
    <location>
        <begin position="1"/>
        <end position="22"/>
    </location>
</feature>
<dbReference type="SMART" id="SM00667">
    <property type="entry name" value="LisH"/>
    <property type="match status" value="1"/>
</dbReference>
<dbReference type="PANTHER" id="PTHR32059">
    <property type="entry name" value="RAB11-BINDING PROTEIN RELCH"/>
    <property type="match status" value="1"/>
</dbReference>
<dbReference type="EMBL" id="WVUK01000047">
    <property type="protein sequence ID" value="KAF7495553.1"/>
    <property type="molecule type" value="Genomic_DNA"/>
</dbReference>
<gene>
    <name evidence="3" type="ORF">SSS_3368</name>
</gene>
<evidence type="ECO:0000256" key="2">
    <source>
        <dbReference type="SAM" id="MobiDB-lite"/>
    </source>
</evidence>
<reference evidence="3" key="2">
    <citation type="submission" date="2020-01" db="EMBL/GenBank/DDBJ databases">
        <authorList>
            <person name="Korhonen P.K.K."/>
            <person name="Guangxu M.G."/>
            <person name="Wang T.W."/>
            <person name="Stroehlein A.J.S."/>
            <person name="Young N.D."/>
            <person name="Ang C.-S.A."/>
            <person name="Fernando D.W.F."/>
            <person name="Lu H.L."/>
            <person name="Taylor S.T."/>
            <person name="Ehtesham M.E.M."/>
            <person name="Najaraj S.H.N."/>
            <person name="Harsha G.H.G."/>
            <person name="Madugundu A.M."/>
            <person name="Renuse S.R."/>
            <person name="Holt D.H."/>
            <person name="Pandey A.P."/>
            <person name="Papenfuss A.P."/>
            <person name="Gasser R.B.G."/>
            <person name="Fischer K.F."/>
        </authorList>
    </citation>
    <scope>NUCLEOTIDE SEQUENCE</scope>
    <source>
        <strain evidence="3">SSS_KF_BRIS2020</strain>
    </source>
</reference>
<keyword evidence="5" id="KW-1185">Reference proteome</keyword>
<dbReference type="EnsemblMetazoa" id="SSS_3368s_mrna">
    <property type="protein sequence ID" value="KAF7495553.1"/>
    <property type="gene ID" value="SSS_3368"/>
</dbReference>
<organism evidence="3">
    <name type="scientific">Sarcoptes scabiei</name>
    <name type="common">Itch mite</name>
    <name type="synonym">Acarus scabiei</name>
    <dbReference type="NCBI Taxonomy" id="52283"/>
    <lineage>
        <taxon>Eukaryota</taxon>
        <taxon>Metazoa</taxon>
        <taxon>Ecdysozoa</taxon>
        <taxon>Arthropoda</taxon>
        <taxon>Chelicerata</taxon>
        <taxon>Arachnida</taxon>
        <taxon>Acari</taxon>
        <taxon>Acariformes</taxon>
        <taxon>Sarcoptiformes</taxon>
        <taxon>Astigmata</taxon>
        <taxon>Psoroptidia</taxon>
        <taxon>Sarcoptoidea</taxon>
        <taxon>Sarcoptidae</taxon>
        <taxon>Sarcoptinae</taxon>
        <taxon>Sarcoptes</taxon>
    </lineage>
</organism>
<protein>
    <submittedName>
        <fullName evidence="3">LisH domain and HEAT repeat-containing protein -like protein</fullName>
    </submittedName>
</protein>
<dbReference type="PANTHER" id="PTHR32059:SF0">
    <property type="entry name" value="RAB11-BINDING PROTEIN RELCH"/>
    <property type="match status" value="1"/>
</dbReference>
<keyword evidence="1" id="KW-0175">Coiled coil</keyword>
<feature type="region of interest" description="Disordered" evidence="2">
    <location>
        <begin position="78"/>
        <end position="144"/>
    </location>
</feature>
<feature type="compositionally biased region" description="Low complexity" evidence="2">
    <location>
        <begin position="112"/>
        <end position="129"/>
    </location>
</feature>
<dbReference type="OMA" id="FDNPHNF"/>
<dbReference type="Proteomes" id="UP000070412">
    <property type="component" value="Unassembled WGS sequence"/>
</dbReference>
<dbReference type="AlphaFoldDB" id="A0A834VIU6"/>
<dbReference type="GO" id="GO:0055037">
    <property type="term" value="C:recycling endosome"/>
    <property type="evidence" value="ECO:0007669"/>
    <property type="project" value="TreeGrafter"/>
</dbReference>
<evidence type="ECO:0000313" key="5">
    <source>
        <dbReference type="Proteomes" id="UP000070412"/>
    </source>
</evidence>
<feature type="coiled-coil region" evidence="1">
    <location>
        <begin position="163"/>
        <end position="190"/>
    </location>
</feature>
<feature type="compositionally biased region" description="Low complexity" evidence="2">
    <location>
        <begin position="90"/>
        <end position="105"/>
    </location>
</feature>
<proteinExistence type="predicted"/>
<accession>A0A834VIU6</accession>
<dbReference type="GO" id="GO:0032367">
    <property type="term" value="P:intracellular cholesterol transport"/>
    <property type="evidence" value="ECO:0007669"/>
    <property type="project" value="InterPro"/>
</dbReference>
<dbReference type="InterPro" id="IPR006594">
    <property type="entry name" value="LisH"/>
</dbReference>
<name>A0A834VIU6_SARSC</name>
<reference evidence="4" key="3">
    <citation type="submission" date="2022-06" db="UniProtKB">
        <authorList>
            <consortium name="EnsemblMetazoa"/>
        </authorList>
    </citation>
    <scope>IDENTIFICATION</scope>
</reference>
<evidence type="ECO:0000256" key="1">
    <source>
        <dbReference type="SAM" id="Coils"/>
    </source>
</evidence>
<evidence type="ECO:0000313" key="3">
    <source>
        <dbReference type="EMBL" id="KAF7495553.1"/>
    </source>
</evidence>
<dbReference type="GO" id="GO:0005802">
    <property type="term" value="C:trans-Golgi network"/>
    <property type="evidence" value="ECO:0007669"/>
    <property type="project" value="InterPro"/>
</dbReference>